<dbReference type="RefSeq" id="XP_013266892.1">
    <property type="nucleotide sequence ID" value="XM_013411438.1"/>
</dbReference>
<feature type="region of interest" description="Disordered" evidence="1">
    <location>
        <begin position="460"/>
        <end position="495"/>
    </location>
</feature>
<feature type="compositionally biased region" description="Polar residues" evidence="1">
    <location>
        <begin position="571"/>
        <end position="583"/>
    </location>
</feature>
<accession>A0A0D2FD70</accession>
<name>A0A0D2FD70_9EURO</name>
<dbReference type="OrthoDB" id="5421702at2759"/>
<organism evidence="2 3">
    <name type="scientific">Rhinocladiella mackenziei CBS 650.93</name>
    <dbReference type="NCBI Taxonomy" id="1442369"/>
    <lineage>
        <taxon>Eukaryota</taxon>
        <taxon>Fungi</taxon>
        <taxon>Dikarya</taxon>
        <taxon>Ascomycota</taxon>
        <taxon>Pezizomycotina</taxon>
        <taxon>Eurotiomycetes</taxon>
        <taxon>Chaetothyriomycetidae</taxon>
        <taxon>Chaetothyriales</taxon>
        <taxon>Herpotrichiellaceae</taxon>
        <taxon>Rhinocladiella</taxon>
    </lineage>
</organism>
<sequence>MISEEDHQLSWNVQASEFIVGQAEGRFQYALSTLSAHARMFVPGQQEHTLRCHEEQLGAAAMESMPRNQEHIPTLTPSTSANSQPAPFEEASSSSLSPTAHAFVPGAHDWCPYVFESQEDFDAEARFMDSRVRAYEEDREQNGLYPHGIYFPSSSNKDNAVPDVFCPVRSLARFPPQEPEAEPSAESLYAQCQRRLLESIDGHTKYEDCLIKELIGECVHHFNFFGRPVYDKSSTTPAAIIAVLKSSPKHFAKTDPRDLRIHTTVSSASLFLDPVLYYGDADVLNKLRGSALENAVIGQCLKFYSRAGWWTMDRWSKDEDYPEVDPLDPNAYVEGWTIVNGCTKGFRSREDILSTGTEEMLEIDKARKAAVQSRMRREPVKSRLGLACISYEDVENPPIFRQVRRRLTANPKTGAEEKDSVAARASTTFQATMGQTSGKPTVAPLPLAAAPVPRDEFERKCYATCPPPSAKWEDDIDSDDDEEEPSEIGTTASEKVVDYNETIALVEENVTINDIPTINHQCSTSWLTRSIAGHSRSADLSQSHATSTSSPDPSDNEEVGPKTDSDDETDSTYGSSEGPNDQLYSPEHEGRGRSDEEIFGMTCEEEFESIHGRHWGNPLSSRIVEVPDDFIASDEQKSPIPAQKVAAIANEFMASLDAIEAAMKLNLAPSLLSLDSTSSSNLVY</sequence>
<dbReference type="GeneID" id="25299000"/>
<evidence type="ECO:0000313" key="3">
    <source>
        <dbReference type="Proteomes" id="UP000053617"/>
    </source>
</evidence>
<protein>
    <submittedName>
        <fullName evidence="2">Rhinocladiella mackenziei CBS 650.93 unplaced genomic scaffold supercont1.10, whole genome shotgun sequence</fullName>
    </submittedName>
</protein>
<feature type="compositionally biased region" description="Acidic residues" evidence="1">
    <location>
        <begin position="474"/>
        <end position="486"/>
    </location>
</feature>
<feature type="region of interest" description="Disordered" evidence="1">
    <location>
        <begin position="70"/>
        <end position="94"/>
    </location>
</feature>
<reference evidence="2 3" key="1">
    <citation type="submission" date="2015-01" db="EMBL/GenBank/DDBJ databases">
        <title>The Genome Sequence of Rhinocladiella mackenzie CBS 650.93.</title>
        <authorList>
            <consortium name="The Broad Institute Genomics Platform"/>
            <person name="Cuomo C."/>
            <person name="de Hoog S."/>
            <person name="Gorbushina A."/>
            <person name="Stielow B."/>
            <person name="Teixiera M."/>
            <person name="Abouelleil A."/>
            <person name="Chapman S.B."/>
            <person name="Priest M."/>
            <person name="Young S.K."/>
            <person name="Wortman J."/>
            <person name="Nusbaum C."/>
            <person name="Birren B."/>
        </authorList>
    </citation>
    <scope>NUCLEOTIDE SEQUENCE [LARGE SCALE GENOMIC DNA]</scope>
    <source>
        <strain evidence="2 3">CBS 650.93</strain>
    </source>
</reference>
<dbReference type="VEuPathDB" id="FungiDB:Z518_10929"/>
<dbReference type="Proteomes" id="UP000053617">
    <property type="component" value="Unassembled WGS sequence"/>
</dbReference>
<feature type="compositionally biased region" description="Polar residues" evidence="1">
    <location>
        <begin position="75"/>
        <end position="94"/>
    </location>
</feature>
<proteinExistence type="predicted"/>
<feature type="compositionally biased region" description="Polar residues" evidence="1">
    <location>
        <begin position="538"/>
        <end position="553"/>
    </location>
</feature>
<dbReference type="EMBL" id="KN847484">
    <property type="protein sequence ID" value="KIX00002.1"/>
    <property type="molecule type" value="Genomic_DNA"/>
</dbReference>
<dbReference type="HOGENOM" id="CLU_402324_0_0_1"/>
<feature type="region of interest" description="Disordered" evidence="1">
    <location>
        <begin position="537"/>
        <end position="594"/>
    </location>
</feature>
<evidence type="ECO:0000256" key="1">
    <source>
        <dbReference type="SAM" id="MobiDB-lite"/>
    </source>
</evidence>
<evidence type="ECO:0000313" key="2">
    <source>
        <dbReference type="EMBL" id="KIX00002.1"/>
    </source>
</evidence>
<keyword evidence="3" id="KW-1185">Reference proteome</keyword>
<gene>
    <name evidence="2" type="ORF">Z518_10929</name>
</gene>
<dbReference type="AlphaFoldDB" id="A0A0D2FD70"/>